<dbReference type="PANTHER" id="PTHR42908:SF42">
    <property type="entry name" value="ELONGATION FACTOR 2-RELATED"/>
    <property type="match status" value="1"/>
</dbReference>
<dbReference type="SUPFAM" id="SSF50447">
    <property type="entry name" value="Translation proteins"/>
    <property type="match status" value="1"/>
</dbReference>
<dbReference type="GO" id="GO:0043022">
    <property type="term" value="F:ribosome binding"/>
    <property type="evidence" value="ECO:0007669"/>
    <property type="project" value="TreeGrafter"/>
</dbReference>
<evidence type="ECO:0000313" key="3">
    <source>
        <dbReference type="Proteomes" id="UP001168098"/>
    </source>
</evidence>
<keyword evidence="1" id="KW-1133">Transmembrane helix</keyword>
<organism evidence="2 3">
    <name type="scientific">Vitis rotundifolia</name>
    <name type="common">Muscadine grape</name>
    <dbReference type="NCBI Taxonomy" id="103349"/>
    <lineage>
        <taxon>Eukaryota</taxon>
        <taxon>Viridiplantae</taxon>
        <taxon>Streptophyta</taxon>
        <taxon>Embryophyta</taxon>
        <taxon>Tracheophyta</taxon>
        <taxon>Spermatophyta</taxon>
        <taxon>Magnoliopsida</taxon>
        <taxon>eudicotyledons</taxon>
        <taxon>Gunneridae</taxon>
        <taxon>Pentapetalae</taxon>
        <taxon>rosids</taxon>
        <taxon>Vitales</taxon>
        <taxon>Vitaceae</taxon>
        <taxon>Viteae</taxon>
        <taxon>Vitis</taxon>
    </lineage>
</organism>
<keyword evidence="1" id="KW-0812">Transmembrane</keyword>
<keyword evidence="3" id="KW-1185">Reference proteome</keyword>
<dbReference type="Gene3D" id="2.40.30.10">
    <property type="entry name" value="Translation factors"/>
    <property type="match status" value="1"/>
</dbReference>
<dbReference type="InterPro" id="IPR009000">
    <property type="entry name" value="Transl_B-barrel_sf"/>
</dbReference>
<evidence type="ECO:0000256" key="1">
    <source>
        <dbReference type="SAM" id="Phobius"/>
    </source>
</evidence>
<dbReference type="AlphaFoldDB" id="A0AA38ZLX8"/>
<dbReference type="GO" id="GO:0003746">
    <property type="term" value="F:translation elongation factor activity"/>
    <property type="evidence" value="ECO:0007669"/>
    <property type="project" value="TreeGrafter"/>
</dbReference>
<dbReference type="GO" id="GO:0003924">
    <property type="term" value="F:GTPase activity"/>
    <property type="evidence" value="ECO:0007669"/>
    <property type="project" value="TreeGrafter"/>
</dbReference>
<reference evidence="2 3" key="1">
    <citation type="journal article" date="2023" name="BMC Biotechnol.">
        <title>Vitis rotundifolia cv Carlos genome sequencing.</title>
        <authorList>
            <person name="Huff M."/>
            <person name="Hulse-Kemp A."/>
            <person name="Scheffler B."/>
            <person name="Youngblood R."/>
            <person name="Simpson S."/>
            <person name="Babiker E."/>
            <person name="Staton M."/>
        </authorList>
    </citation>
    <scope>NUCLEOTIDE SEQUENCE [LARGE SCALE GENOMIC DNA]</scope>
    <source>
        <tissue evidence="2">Leaf</tissue>
    </source>
</reference>
<sequence length="170" mass="19411">MSGESYFSFFNFILARSIVPSPWTNNEMWLFWLPTPCLPLLCFFWVSFQYFCISFLYPSPLPFTPPPPPQSMSLPPQTVILTALQCSVSKMISASEQGSFFNSWTCFSDLRIIGPNYVPGEKNDEYVKSVQRTVIWMGKKQEIVEDVPYGNTVAMVDSDQFITKEASLIN</sequence>
<gene>
    <name evidence="2" type="ORF">PVL29_013638</name>
</gene>
<accession>A0AA38ZLX8</accession>
<comment type="caution">
    <text evidence="2">The sequence shown here is derived from an EMBL/GenBank/DDBJ whole genome shotgun (WGS) entry which is preliminary data.</text>
</comment>
<dbReference type="GO" id="GO:0005829">
    <property type="term" value="C:cytosol"/>
    <property type="evidence" value="ECO:0007669"/>
    <property type="project" value="TreeGrafter"/>
</dbReference>
<dbReference type="GO" id="GO:1990904">
    <property type="term" value="C:ribonucleoprotein complex"/>
    <property type="evidence" value="ECO:0007669"/>
    <property type="project" value="TreeGrafter"/>
</dbReference>
<dbReference type="PANTHER" id="PTHR42908">
    <property type="entry name" value="TRANSLATION ELONGATION FACTOR-RELATED"/>
    <property type="match status" value="1"/>
</dbReference>
<keyword evidence="1" id="KW-0472">Membrane</keyword>
<name>A0AA38ZLX8_VITRO</name>
<proteinExistence type="predicted"/>
<dbReference type="Proteomes" id="UP001168098">
    <property type="component" value="Unassembled WGS sequence"/>
</dbReference>
<protein>
    <submittedName>
        <fullName evidence="2">Uncharacterized protein</fullName>
    </submittedName>
</protein>
<dbReference type="EMBL" id="JARBHA010000010">
    <property type="protein sequence ID" value="KAJ9691521.1"/>
    <property type="molecule type" value="Genomic_DNA"/>
</dbReference>
<dbReference type="CDD" id="cd16268">
    <property type="entry name" value="EF2_II"/>
    <property type="match status" value="1"/>
</dbReference>
<evidence type="ECO:0000313" key="2">
    <source>
        <dbReference type="EMBL" id="KAJ9691521.1"/>
    </source>
</evidence>
<feature type="transmembrane region" description="Helical" evidence="1">
    <location>
        <begin position="29"/>
        <end position="53"/>
    </location>
</feature>